<dbReference type="Proteomes" id="UP001142317">
    <property type="component" value="Unassembled WGS sequence"/>
</dbReference>
<proteinExistence type="predicted"/>
<evidence type="ECO:0000313" key="2">
    <source>
        <dbReference type="Proteomes" id="UP001142317"/>
    </source>
</evidence>
<evidence type="ECO:0000313" key="1">
    <source>
        <dbReference type="EMBL" id="GLJ80607.1"/>
    </source>
</evidence>
<sequence>MARLEADADPARWVPVTESFGFAGRRARKRAIGMLLGQANAAIGGAPRPGGRFAAWAASQAVPMLMRRAGGRVRAWMWKADPELLVVLAQVQEATPQLRTARAMMPMEYDDTEDFRSPYLGSGEKLVMTLPPDPRTPPFVSYTWDTGTHLVTLSAVCSDRERVGTVLDELDHLARSLRVVDDLTLDEKSNTLRLPPA</sequence>
<accession>A0A9W6HIT2</accession>
<keyword evidence="2" id="KW-1185">Reference proteome</keyword>
<reference evidence="1" key="1">
    <citation type="journal article" date="2014" name="Int. J. Syst. Evol. Microbiol.">
        <title>Complete genome sequence of Corynebacterium casei LMG S-19264T (=DSM 44701T), isolated from a smear-ripened cheese.</title>
        <authorList>
            <consortium name="US DOE Joint Genome Institute (JGI-PGF)"/>
            <person name="Walter F."/>
            <person name="Albersmeier A."/>
            <person name="Kalinowski J."/>
            <person name="Ruckert C."/>
        </authorList>
    </citation>
    <scope>NUCLEOTIDE SEQUENCE</scope>
    <source>
        <strain evidence="1">VKM Ac-1447</strain>
    </source>
</reference>
<name>A0A9W6HIT2_9MICO</name>
<comment type="caution">
    <text evidence="1">The sequence shown here is derived from an EMBL/GenBank/DDBJ whole genome shotgun (WGS) entry which is preliminary data.</text>
</comment>
<gene>
    <name evidence="1" type="ORF">GCM10017586_22900</name>
</gene>
<dbReference type="EMBL" id="BSEO01000014">
    <property type="protein sequence ID" value="GLJ80607.1"/>
    <property type="molecule type" value="Genomic_DNA"/>
</dbReference>
<protein>
    <submittedName>
        <fullName evidence="1">Uncharacterized protein</fullName>
    </submittedName>
</protein>
<dbReference type="RefSeq" id="WP_210006823.1">
    <property type="nucleotide sequence ID" value="NZ_BSEO01000014.1"/>
</dbReference>
<dbReference type="AlphaFoldDB" id="A0A9W6HIT2"/>
<organism evidence="1 2">
    <name type="scientific">Microbacterium imperiale</name>
    <dbReference type="NCBI Taxonomy" id="33884"/>
    <lineage>
        <taxon>Bacteria</taxon>
        <taxon>Bacillati</taxon>
        <taxon>Actinomycetota</taxon>
        <taxon>Actinomycetes</taxon>
        <taxon>Micrococcales</taxon>
        <taxon>Microbacteriaceae</taxon>
        <taxon>Microbacterium</taxon>
    </lineage>
</organism>
<reference evidence="1" key="2">
    <citation type="submission" date="2023-01" db="EMBL/GenBank/DDBJ databases">
        <authorList>
            <person name="Sun Q."/>
            <person name="Evtushenko L."/>
        </authorList>
    </citation>
    <scope>NUCLEOTIDE SEQUENCE</scope>
    <source>
        <strain evidence="1">VKM Ac-1447</strain>
    </source>
</reference>